<dbReference type="GO" id="GO:0042138">
    <property type="term" value="P:meiotic DNA double-strand break formation"/>
    <property type="evidence" value="ECO:0007669"/>
    <property type="project" value="TreeGrafter"/>
</dbReference>
<dbReference type="AlphaFoldDB" id="A0A642UTZ2"/>
<dbReference type="PANTHER" id="PTHR10848:SF0">
    <property type="entry name" value="MEIOTIC RECOMBINATION PROTEIN SPO11"/>
    <property type="match status" value="1"/>
</dbReference>
<dbReference type="PANTHER" id="PTHR10848">
    <property type="entry name" value="MEIOTIC RECOMBINATION PROTEIN SPO11"/>
    <property type="match status" value="1"/>
</dbReference>
<dbReference type="Proteomes" id="UP000449547">
    <property type="component" value="Unassembled WGS sequence"/>
</dbReference>
<dbReference type="GO" id="GO:0007131">
    <property type="term" value="P:reciprocal meiotic recombination"/>
    <property type="evidence" value="ECO:0007669"/>
    <property type="project" value="TreeGrafter"/>
</dbReference>
<dbReference type="Pfam" id="PF21180">
    <property type="entry name" value="TOP6A-Spo11_Toprim"/>
    <property type="match status" value="1"/>
</dbReference>
<evidence type="ECO:0000313" key="2">
    <source>
        <dbReference type="EMBL" id="KAA8905217.1"/>
    </source>
</evidence>
<feature type="domain" description="Topoisomerase 6 subunit A/Spo11 TOPRIM" evidence="1">
    <location>
        <begin position="45"/>
        <end position="115"/>
    </location>
</feature>
<gene>
    <name evidence="2" type="ORF">DIURU_001645</name>
</gene>
<accession>A0A642UTZ2</accession>
<dbReference type="GO" id="GO:0003677">
    <property type="term" value="F:DNA binding"/>
    <property type="evidence" value="ECO:0007669"/>
    <property type="project" value="InterPro"/>
</dbReference>
<dbReference type="InterPro" id="IPR036078">
    <property type="entry name" value="Spo11/TopoVI_A_sf"/>
</dbReference>
<dbReference type="InterPro" id="IPR034136">
    <property type="entry name" value="TOPRIM_Topo6A/Spo11"/>
</dbReference>
<dbReference type="GeneID" id="54780298"/>
<dbReference type="OrthoDB" id="5377392at2759"/>
<dbReference type="VEuPathDB" id="FungiDB:DIURU_001645"/>
<dbReference type="GO" id="GO:0000228">
    <property type="term" value="C:nuclear chromosome"/>
    <property type="evidence" value="ECO:0007669"/>
    <property type="project" value="TreeGrafter"/>
</dbReference>
<dbReference type="InterPro" id="IPR002815">
    <property type="entry name" value="Spo11/TopoVI_A"/>
</dbReference>
<evidence type="ECO:0000313" key="3">
    <source>
        <dbReference type="Proteomes" id="UP000449547"/>
    </source>
</evidence>
<proteinExistence type="predicted"/>
<dbReference type="GO" id="GO:0003918">
    <property type="term" value="F:DNA topoisomerase type II (double strand cut, ATP-hydrolyzing) activity"/>
    <property type="evidence" value="ECO:0007669"/>
    <property type="project" value="InterPro"/>
</dbReference>
<dbReference type="EMBL" id="SWFT01000050">
    <property type="protein sequence ID" value="KAA8905217.1"/>
    <property type="molecule type" value="Genomic_DNA"/>
</dbReference>
<dbReference type="GO" id="GO:0000706">
    <property type="term" value="P:meiotic DNA double-strand break processing"/>
    <property type="evidence" value="ECO:0007669"/>
    <property type="project" value="TreeGrafter"/>
</dbReference>
<sequence>MASQKGLMGGAGNIITTNGSVQVDNGRGVQLIPSNIVRLDNVNLIVAFEKDAILSKFLYHSRNLALPSNILYVSGKGFPDKVTQNLSHIAQAQGIPQIVFVDSDVYGLMISQCYAGAAYAGVEIISYKRGWVDTNNRERMLAANFMANVKDEIKRRELQRGWIVNKKAELNLIDGIDGLTYITQTIEQALQVARGGTAAHNLT</sequence>
<reference evidence="2 3" key="1">
    <citation type="submission" date="2019-07" db="EMBL/GenBank/DDBJ databases">
        <title>Genome assembly of two rare yeast pathogens: Diutina rugosa and Trichomonascus ciferrii.</title>
        <authorList>
            <person name="Mixao V."/>
            <person name="Saus E."/>
            <person name="Hansen A."/>
            <person name="Lass-Flor C."/>
            <person name="Gabaldon T."/>
        </authorList>
    </citation>
    <scope>NUCLEOTIDE SEQUENCE [LARGE SCALE GENOMIC DNA]</scope>
    <source>
        <strain evidence="2 3">CBS 613</strain>
    </source>
</reference>
<organism evidence="2 3">
    <name type="scientific">Diutina rugosa</name>
    <name type="common">Yeast</name>
    <name type="synonym">Candida rugosa</name>
    <dbReference type="NCBI Taxonomy" id="5481"/>
    <lineage>
        <taxon>Eukaryota</taxon>
        <taxon>Fungi</taxon>
        <taxon>Dikarya</taxon>
        <taxon>Ascomycota</taxon>
        <taxon>Saccharomycotina</taxon>
        <taxon>Pichiomycetes</taxon>
        <taxon>Debaryomycetaceae</taxon>
        <taxon>Diutina</taxon>
    </lineage>
</organism>
<dbReference type="SUPFAM" id="SSF56726">
    <property type="entry name" value="DNA topoisomerase IV, alpha subunit"/>
    <property type="match status" value="1"/>
</dbReference>
<name>A0A642UTZ2_DIURU</name>
<dbReference type="RefSeq" id="XP_034013603.1">
    <property type="nucleotide sequence ID" value="XM_034154211.1"/>
</dbReference>
<comment type="caution">
    <text evidence="2">The sequence shown here is derived from an EMBL/GenBank/DDBJ whole genome shotgun (WGS) entry which is preliminary data.</text>
</comment>
<keyword evidence="3" id="KW-1185">Reference proteome</keyword>
<dbReference type="Gene3D" id="3.40.1360.10">
    <property type="match status" value="1"/>
</dbReference>
<evidence type="ECO:0000259" key="1">
    <source>
        <dbReference type="Pfam" id="PF21180"/>
    </source>
</evidence>
<protein>
    <recommendedName>
        <fullName evidence="1">Topoisomerase 6 subunit A/Spo11 TOPRIM domain-containing protein</fullName>
    </recommendedName>
</protein>